<dbReference type="OrthoDB" id="2400114at2759"/>
<feature type="region of interest" description="Disordered" evidence="2">
    <location>
        <begin position="363"/>
        <end position="403"/>
    </location>
</feature>
<keyword evidence="1" id="KW-0175">Coiled coil</keyword>
<organism evidence="3 4">
    <name type="scientific">Ambispora leptoticha</name>
    <dbReference type="NCBI Taxonomy" id="144679"/>
    <lineage>
        <taxon>Eukaryota</taxon>
        <taxon>Fungi</taxon>
        <taxon>Fungi incertae sedis</taxon>
        <taxon>Mucoromycota</taxon>
        <taxon>Glomeromycotina</taxon>
        <taxon>Glomeromycetes</taxon>
        <taxon>Archaeosporales</taxon>
        <taxon>Ambisporaceae</taxon>
        <taxon>Ambispora</taxon>
    </lineage>
</organism>
<feature type="region of interest" description="Disordered" evidence="2">
    <location>
        <begin position="257"/>
        <end position="285"/>
    </location>
</feature>
<keyword evidence="4" id="KW-1185">Reference proteome</keyword>
<gene>
    <name evidence="3" type="ORF">ALEPTO_LOCUS134</name>
</gene>
<comment type="caution">
    <text evidence="3">The sequence shown here is derived from an EMBL/GenBank/DDBJ whole genome shotgun (WGS) entry which is preliminary data.</text>
</comment>
<accession>A0A9N8V231</accession>
<evidence type="ECO:0000313" key="3">
    <source>
        <dbReference type="EMBL" id="CAG8438943.1"/>
    </source>
</evidence>
<evidence type="ECO:0000313" key="4">
    <source>
        <dbReference type="Proteomes" id="UP000789508"/>
    </source>
</evidence>
<sequence length="434" mass="49401">MGKRSSPPLYIKLPEHSSFFNHMSKKPKIIIPDILPDGSPLPSPTKSEETFEKELDRARKEFKQFNKDLDEISRSVEKLVQEAPEWFAGIEEIKKKQDNVEECITATQEKIFENEHRLKKLQTLQYEANEDINNDLKQIQEQLNELLEKHRTSHANVQNLDQNQLRTTEQLDLMLQAIHEYARLIEECSATIKHFDDIGSPIKYESLDLSPFKREGNSYFEEHIYRASRATTPNGSLPTSRSTSPIFFTNSGASTPAIPSVQSSDPSSPLSPTDPPSTSPQPIHPLPYYQLRHQQLLLLGMRRAAVGLKFLLYAKQLNDLKNGHPEIDCDLDVDLFGDSLDERSFSSYATYTKTAVFNSKDCDYSSSDTDSTKTSSDDSINNCDSNDNNNSSNNSNNHAGGGRVSFTIRKRPHIFHSYDLLRFDKRNIVKQQQS</sequence>
<feature type="coiled-coil region" evidence="1">
    <location>
        <begin position="48"/>
        <end position="156"/>
    </location>
</feature>
<dbReference type="EMBL" id="CAJVPS010000006">
    <property type="protein sequence ID" value="CAG8438943.1"/>
    <property type="molecule type" value="Genomic_DNA"/>
</dbReference>
<proteinExistence type="predicted"/>
<name>A0A9N8V231_9GLOM</name>
<reference evidence="3" key="1">
    <citation type="submission" date="2021-06" db="EMBL/GenBank/DDBJ databases">
        <authorList>
            <person name="Kallberg Y."/>
            <person name="Tangrot J."/>
            <person name="Rosling A."/>
        </authorList>
    </citation>
    <scope>NUCLEOTIDE SEQUENCE</scope>
    <source>
        <strain evidence="3">FL130A</strain>
    </source>
</reference>
<evidence type="ECO:0000256" key="1">
    <source>
        <dbReference type="SAM" id="Coils"/>
    </source>
</evidence>
<evidence type="ECO:0000256" key="2">
    <source>
        <dbReference type="SAM" id="MobiDB-lite"/>
    </source>
</evidence>
<feature type="compositionally biased region" description="Pro residues" evidence="2">
    <location>
        <begin position="272"/>
        <end position="285"/>
    </location>
</feature>
<feature type="compositionally biased region" description="Low complexity" evidence="2">
    <location>
        <begin position="364"/>
        <end position="397"/>
    </location>
</feature>
<dbReference type="Proteomes" id="UP000789508">
    <property type="component" value="Unassembled WGS sequence"/>
</dbReference>
<protein>
    <submittedName>
        <fullName evidence="3">5767_t:CDS:1</fullName>
    </submittedName>
</protein>
<feature type="compositionally biased region" description="Low complexity" evidence="2">
    <location>
        <begin position="259"/>
        <end position="271"/>
    </location>
</feature>
<feature type="region of interest" description="Disordered" evidence="2">
    <location>
        <begin position="230"/>
        <end position="249"/>
    </location>
</feature>
<dbReference type="AlphaFoldDB" id="A0A9N8V231"/>